<dbReference type="FunFam" id="3.30.160.20:FF:000004">
    <property type="entry name" value="Peptide chain release factor 1"/>
    <property type="match status" value="1"/>
</dbReference>
<dbReference type="SMART" id="SM00937">
    <property type="entry name" value="PCRF"/>
    <property type="match status" value="1"/>
</dbReference>
<dbReference type="PANTHER" id="PTHR43804">
    <property type="entry name" value="LD18447P"/>
    <property type="match status" value="1"/>
</dbReference>
<comment type="subcellular location">
    <subcellularLocation>
        <location evidence="5">Cytoplasm</location>
    </subcellularLocation>
</comment>
<accession>A0A7W8EB24</accession>
<dbReference type="InterPro" id="IPR050057">
    <property type="entry name" value="Prokaryotic/Mito_RF"/>
</dbReference>
<dbReference type="NCBIfam" id="NF001859">
    <property type="entry name" value="PRK00591.1"/>
    <property type="match status" value="1"/>
</dbReference>
<dbReference type="NCBIfam" id="TIGR00019">
    <property type="entry name" value="prfA"/>
    <property type="match status" value="1"/>
</dbReference>
<evidence type="ECO:0000259" key="7">
    <source>
        <dbReference type="SMART" id="SM00937"/>
    </source>
</evidence>
<dbReference type="InterPro" id="IPR000352">
    <property type="entry name" value="Pep_chain_release_fac_I"/>
</dbReference>
<sequence>MFDRLDQIEERYEDLGRQLGDPTLVSDQKKFQTVAKQHRDLEPTVDKFREYRKLRDGVAEAKAMLTESDAEMRAMAEDELLTLEPKLATTEEELKVLLLPKDPNDDKNVIVELRAGTGGDEASLFVAEVFRMYLRFAEQHKWKVEVLSQTDSDVGGLKDVTAIFEGDKVYSQMKYESGVHRVQRVPATETQGRVHTSAITVAVLPEAEEVDVKVEAKDLRIDTFCSSGPGGQSVNTTYSAIRITHLPTNTVVSCQDEKSQIKNREKAMRVLRARLYEVEAERVHQLQAKERKQQVGTGDRSEKIRTYNFPQNRLTDHRIGLTNHQLAMVMEGLLQPTVDALIAHYTAERLRAEVAA</sequence>
<feature type="domain" description="Peptide chain release factor" evidence="7">
    <location>
        <begin position="62"/>
        <end position="176"/>
    </location>
</feature>
<dbReference type="SUPFAM" id="SSF75620">
    <property type="entry name" value="Release factor"/>
    <property type="match status" value="1"/>
</dbReference>
<protein>
    <recommendedName>
        <fullName evidence="5 6">Peptide chain release factor 1</fullName>
        <shortName evidence="5">RF-1</shortName>
    </recommendedName>
</protein>
<dbReference type="InterPro" id="IPR005139">
    <property type="entry name" value="PCRF"/>
</dbReference>
<evidence type="ECO:0000256" key="2">
    <source>
        <dbReference type="ARBA" id="ARBA00010835"/>
    </source>
</evidence>
<dbReference type="RefSeq" id="WP_014263260.1">
    <property type="nucleotide sequence ID" value="NZ_JACHIO010000014.1"/>
</dbReference>
<dbReference type="HAMAP" id="MF_00093">
    <property type="entry name" value="Rel_fac_1"/>
    <property type="match status" value="1"/>
</dbReference>
<evidence type="ECO:0000256" key="4">
    <source>
        <dbReference type="ARBA" id="ARBA00022917"/>
    </source>
</evidence>
<reference evidence="8 9" key="1">
    <citation type="submission" date="2020-08" db="EMBL/GenBank/DDBJ databases">
        <title>Genomic Encyclopedia of Type Strains, Phase IV (KMG-V): Genome sequencing to study the core and pangenomes of soil and plant-associated prokaryotes.</title>
        <authorList>
            <person name="Whitman W."/>
        </authorList>
    </citation>
    <scope>NUCLEOTIDE SEQUENCE [LARGE SCALE GENOMIC DNA]</scope>
    <source>
        <strain evidence="8 9">X5P3</strain>
    </source>
</reference>
<dbReference type="EMBL" id="JACHIO010000014">
    <property type="protein sequence ID" value="MBB5065119.1"/>
    <property type="molecule type" value="Genomic_DNA"/>
</dbReference>
<dbReference type="GO" id="GO:0005737">
    <property type="term" value="C:cytoplasm"/>
    <property type="evidence" value="ECO:0007669"/>
    <property type="project" value="UniProtKB-SubCell"/>
</dbReference>
<keyword evidence="3 5" id="KW-0488">Methylation</keyword>
<comment type="PTM">
    <text evidence="5">Methylated by PrmC. Methylation increases the termination efficiency of RF1.</text>
</comment>
<dbReference type="FunFam" id="3.30.70.1660:FF:000002">
    <property type="entry name" value="Peptide chain release factor 1"/>
    <property type="match status" value="1"/>
</dbReference>
<dbReference type="Gene3D" id="6.10.140.1950">
    <property type="match status" value="1"/>
</dbReference>
<keyword evidence="4 5" id="KW-0648">Protein biosynthesis</keyword>
<dbReference type="GO" id="GO:0016149">
    <property type="term" value="F:translation release factor activity, codon specific"/>
    <property type="evidence" value="ECO:0007669"/>
    <property type="project" value="UniProtKB-UniRule"/>
</dbReference>
<evidence type="ECO:0000256" key="6">
    <source>
        <dbReference type="NCBIfam" id="TIGR00019"/>
    </source>
</evidence>
<feature type="modified residue" description="N5-methylglutamine" evidence="5">
    <location>
        <position position="232"/>
    </location>
</feature>
<dbReference type="InterPro" id="IPR045853">
    <property type="entry name" value="Pep_chain_release_fac_I_sf"/>
</dbReference>
<dbReference type="AlphaFoldDB" id="A0A7W8EB24"/>
<organism evidence="8 9">
    <name type="scientific">Granulicella mallensis</name>
    <dbReference type="NCBI Taxonomy" id="940614"/>
    <lineage>
        <taxon>Bacteria</taxon>
        <taxon>Pseudomonadati</taxon>
        <taxon>Acidobacteriota</taxon>
        <taxon>Terriglobia</taxon>
        <taxon>Terriglobales</taxon>
        <taxon>Acidobacteriaceae</taxon>
        <taxon>Granulicella</taxon>
    </lineage>
</organism>
<evidence type="ECO:0000256" key="1">
    <source>
        <dbReference type="ARBA" id="ARBA00002986"/>
    </source>
</evidence>
<comment type="caution">
    <text evidence="8">The sequence shown here is derived from an EMBL/GenBank/DDBJ whole genome shotgun (WGS) entry which is preliminary data.</text>
</comment>
<evidence type="ECO:0000256" key="5">
    <source>
        <dbReference type="HAMAP-Rule" id="MF_00093"/>
    </source>
</evidence>
<evidence type="ECO:0000313" key="8">
    <source>
        <dbReference type="EMBL" id="MBB5065119.1"/>
    </source>
</evidence>
<comment type="function">
    <text evidence="1 5">Peptide chain release factor 1 directs the termination of translation in response to the peptide chain termination codons UAG and UAA.</text>
</comment>
<keyword evidence="5" id="KW-0963">Cytoplasm</keyword>
<name>A0A7W8EB24_9BACT</name>
<dbReference type="OMA" id="DHRVGFK"/>
<dbReference type="Gene3D" id="3.30.70.1660">
    <property type="match status" value="1"/>
</dbReference>
<dbReference type="Gene3D" id="3.30.160.20">
    <property type="match status" value="1"/>
</dbReference>
<evidence type="ECO:0000256" key="3">
    <source>
        <dbReference type="ARBA" id="ARBA00022481"/>
    </source>
</evidence>
<evidence type="ECO:0000313" key="9">
    <source>
        <dbReference type="Proteomes" id="UP000584867"/>
    </source>
</evidence>
<dbReference type="InterPro" id="IPR004373">
    <property type="entry name" value="RF-1"/>
</dbReference>
<dbReference type="Proteomes" id="UP000584867">
    <property type="component" value="Unassembled WGS sequence"/>
</dbReference>
<dbReference type="Pfam" id="PF03462">
    <property type="entry name" value="PCRF"/>
    <property type="match status" value="1"/>
</dbReference>
<gene>
    <name evidence="5" type="primary">prfA</name>
    <name evidence="8" type="ORF">HDF15_003482</name>
</gene>
<dbReference type="PANTHER" id="PTHR43804:SF7">
    <property type="entry name" value="LD18447P"/>
    <property type="match status" value="1"/>
</dbReference>
<comment type="similarity">
    <text evidence="2 5">Belongs to the prokaryotic/mitochondrial release factor family.</text>
</comment>
<dbReference type="Pfam" id="PF00472">
    <property type="entry name" value="RF-1"/>
    <property type="match status" value="1"/>
</dbReference>
<proteinExistence type="inferred from homology"/>